<dbReference type="Gene3D" id="3.30.160.20">
    <property type="match status" value="1"/>
</dbReference>
<dbReference type="InterPro" id="IPR045853">
    <property type="entry name" value="Pep_chain_release_fac_I_sf"/>
</dbReference>
<feature type="region of interest" description="Disordered" evidence="5">
    <location>
        <begin position="146"/>
        <end position="201"/>
    </location>
</feature>
<proteinExistence type="inferred from homology"/>
<evidence type="ECO:0000256" key="2">
    <source>
        <dbReference type="ARBA" id="ARBA00010835"/>
    </source>
</evidence>
<dbReference type="FunFam" id="3.30.160.20:FF:000065">
    <property type="entry name" value="Peptidyl-tRNA hydrolase domain protein"/>
    <property type="match status" value="1"/>
</dbReference>
<dbReference type="InterPro" id="IPR000352">
    <property type="entry name" value="Pep_chain_release_fac_I"/>
</dbReference>
<sequence length="201" mass="22444">MRCLDMMSRPAGHMMISIFARCRQVVSFSQSIGALSHHSGRSGWSHPMPQARTFTTSWLPLKQMPSRPKPPPETEIEESFLKGSGPGGQKINKTNSAVQLKHIPTGIVVKCQETRSRDQNRKIARQLLATRLDDLNNGDQSRSAIVGAHKVKKRASAAKKSARKYRKLEAEKNKEANDNVDTIAEDSITNLEKEETDKPKD</sequence>
<comment type="subcellular location">
    <subcellularLocation>
        <location evidence="1">Mitochondrion</location>
    </subcellularLocation>
</comment>
<feature type="compositionally biased region" description="Basic residues" evidence="5">
    <location>
        <begin position="149"/>
        <end position="166"/>
    </location>
</feature>
<dbReference type="Proteomes" id="UP000294847">
    <property type="component" value="Chromosome 6"/>
</dbReference>
<reference evidence="7 8" key="1">
    <citation type="journal article" date="2019" name="Mol. Biol. Evol.">
        <title>Blast fungal genomes show frequent chromosomal changes, gene gains and losses, and effector gene turnover.</title>
        <authorList>
            <person name="Gomez Luciano L.B."/>
            <person name="Jason Tsai I."/>
            <person name="Chuma I."/>
            <person name="Tosa Y."/>
            <person name="Chen Y.H."/>
            <person name="Li J.Y."/>
            <person name="Li M.Y."/>
            <person name="Jade Lu M.Y."/>
            <person name="Nakayashiki H."/>
            <person name="Li W.H."/>
        </authorList>
    </citation>
    <scope>NUCLEOTIDE SEQUENCE [LARGE SCALE GENOMIC DNA]</scope>
    <source>
        <strain evidence="7">MZ5-1-6</strain>
    </source>
</reference>
<protein>
    <recommendedName>
        <fullName evidence="6">Prokaryotic-type class I peptide chain release factors domain-containing protein</fullName>
    </recommendedName>
</protein>
<dbReference type="InterPro" id="IPR052405">
    <property type="entry name" value="Mito_Transl_Release_Factor"/>
</dbReference>
<dbReference type="GO" id="GO:0005739">
    <property type="term" value="C:mitochondrion"/>
    <property type="evidence" value="ECO:0007669"/>
    <property type="project" value="UniProtKB-SubCell"/>
</dbReference>
<dbReference type="AlphaFoldDB" id="A0A4V1C7W0"/>
<dbReference type="PANTHER" id="PTHR46203">
    <property type="entry name" value="PROBABLE PEPTIDE CHAIN RELEASE FACTOR C12ORF65"/>
    <property type="match status" value="1"/>
</dbReference>
<evidence type="ECO:0000256" key="3">
    <source>
        <dbReference type="ARBA" id="ARBA00022946"/>
    </source>
</evidence>
<gene>
    <name evidence="7" type="ORF">PoMZ_06457</name>
</gene>
<feature type="compositionally biased region" description="Basic and acidic residues" evidence="5">
    <location>
        <begin position="191"/>
        <end position="201"/>
    </location>
</feature>
<accession>A0A4V1C7W0</accession>
<evidence type="ECO:0000256" key="5">
    <source>
        <dbReference type="SAM" id="MobiDB-lite"/>
    </source>
</evidence>
<evidence type="ECO:0000313" key="8">
    <source>
        <dbReference type="Proteomes" id="UP000294847"/>
    </source>
</evidence>
<evidence type="ECO:0000256" key="1">
    <source>
        <dbReference type="ARBA" id="ARBA00004173"/>
    </source>
</evidence>
<feature type="compositionally biased region" description="Basic and acidic residues" evidence="5">
    <location>
        <begin position="167"/>
        <end position="177"/>
    </location>
</feature>
<dbReference type="EMBL" id="CP034209">
    <property type="protein sequence ID" value="QBZ64758.1"/>
    <property type="molecule type" value="Genomic_DNA"/>
</dbReference>
<evidence type="ECO:0000313" key="7">
    <source>
        <dbReference type="EMBL" id="QBZ64758.1"/>
    </source>
</evidence>
<keyword evidence="4" id="KW-0496">Mitochondrion</keyword>
<name>A0A4V1C7W0_PYROR</name>
<organism evidence="7 8">
    <name type="scientific">Pyricularia oryzae</name>
    <name type="common">Rice blast fungus</name>
    <name type="synonym">Magnaporthe oryzae</name>
    <dbReference type="NCBI Taxonomy" id="318829"/>
    <lineage>
        <taxon>Eukaryota</taxon>
        <taxon>Fungi</taxon>
        <taxon>Dikarya</taxon>
        <taxon>Ascomycota</taxon>
        <taxon>Pezizomycotina</taxon>
        <taxon>Sordariomycetes</taxon>
        <taxon>Sordariomycetidae</taxon>
        <taxon>Magnaporthales</taxon>
        <taxon>Pyriculariaceae</taxon>
        <taxon>Pyricularia</taxon>
    </lineage>
</organism>
<comment type="similarity">
    <text evidence="2">Belongs to the prokaryotic/mitochondrial release factor family.</text>
</comment>
<dbReference type="GO" id="GO:0003747">
    <property type="term" value="F:translation release factor activity"/>
    <property type="evidence" value="ECO:0007669"/>
    <property type="project" value="InterPro"/>
</dbReference>
<feature type="region of interest" description="Disordered" evidence="5">
    <location>
        <begin position="61"/>
        <end position="92"/>
    </location>
</feature>
<dbReference type="GO" id="GO:0032543">
    <property type="term" value="P:mitochondrial translation"/>
    <property type="evidence" value="ECO:0007669"/>
    <property type="project" value="UniProtKB-ARBA"/>
</dbReference>
<feature type="domain" description="Prokaryotic-type class I peptide chain release factors" evidence="6">
    <location>
        <begin position="73"/>
        <end position="170"/>
    </location>
</feature>
<dbReference type="PANTHER" id="PTHR46203:SF1">
    <property type="entry name" value="MITOCHONDRIAL TRANSLATION RELEASE FACTOR IN RESCUE"/>
    <property type="match status" value="1"/>
</dbReference>
<evidence type="ECO:0000256" key="4">
    <source>
        <dbReference type="ARBA" id="ARBA00023128"/>
    </source>
</evidence>
<dbReference type="Pfam" id="PF00472">
    <property type="entry name" value="RF-1"/>
    <property type="match status" value="1"/>
</dbReference>
<evidence type="ECO:0000259" key="6">
    <source>
        <dbReference type="Pfam" id="PF00472"/>
    </source>
</evidence>
<keyword evidence="3" id="KW-0809">Transit peptide</keyword>
<dbReference type="SUPFAM" id="SSF75620">
    <property type="entry name" value="Release factor"/>
    <property type="match status" value="1"/>
</dbReference>